<reference evidence="3" key="1">
    <citation type="submission" date="2015-01" db="EMBL/GenBank/DDBJ databases">
        <authorList>
            <person name="Manzoor Shahid"/>
            <person name="Zubair Saima"/>
        </authorList>
    </citation>
    <scope>NUCLEOTIDE SEQUENCE [LARGE SCALE GENOMIC DNA]</scope>
    <source>
        <strain evidence="3">Sp3</strain>
    </source>
</reference>
<feature type="domain" description="Acyclic terpene utilisation N-terminal" evidence="1">
    <location>
        <begin position="70"/>
        <end position="212"/>
    </location>
</feature>
<dbReference type="EMBL" id="CDRZ01000020">
    <property type="protein sequence ID" value="CEO87630.1"/>
    <property type="molecule type" value="Genomic_DNA"/>
</dbReference>
<dbReference type="AlphaFoldDB" id="A0A0B7MC33"/>
<proteinExistence type="predicted"/>
<feature type="domain" description="Acyclic terpene utilisation N-terminal" evidence="1">
    <location>
        <begin position="238"/>
        <end position="393"/>
    </location>
</feature>
<evidence type="ECO:0000259" key="1">
    <source>
        <dbReference type="Pfam" id="PF07287"/>
    </source>
</evidence>
<evidence type="ECO:0000313" key="2">
    <source>
        <dbReference type="EMBL" id="CEO87630.1"/>
    </source>
</evidence>
<organism evidence="2 3">
    <name type="scientific">Syntrophaceticus schinkii</name>
    <dbReference type="NCBI Taxonomy" id="499207"/>
    <lineage>
        <taxon>Bacteria</taxon>
        <taxon>Bacillati</taxon>
        <taxon>Bacillota</taxon>
        <taxon>Clostridia</taxon>
        <taxon>Thermoanaerobacterales</taxon>
        <taxon>Thermoanaerobacterales Family III. Incertae Sedis</taxon>
        <taxon>Syntrophaceticus</taxon>
    </lineage>
</organism>
<dbReference type="Proteomes" id="UP000046155">
    <property type="component" value="Unassembled WGS sequence"/>
</dbReference>
<sequence length="454" mass="49547">MIYMKQLTLLSPTAILGYGFPDSSFERGLSFGPDVIAVDAGSTDPGPYYLGAGKPFVAQGAVKRDLTYLLRAARTMRIPLVIGSAGGSGARPHLEWCCDIIIEVAKEEGISFRMAVIPADVPQPYLREALWDERIKPLGPVPELTEADISDSTYLVAQMGIEPFIKALDGGADVILAGRSYDPAVFAAFPVWKGFKEGLALHLGKILECAAIAALPGSGSDCMVGFLEEDRFMVEPANRERRATVASVAAHTLYEKSNPYLLPGPGGDLDLYQTEFTQVAEHRVAVKGSSFRPKPYTVKVEGAKKVGYRVITIAGARDPRFIEHLDEIIAGVEERTVGNFQWEKGKYKLMFHIYGRNGVMGDQEPHPSMGNEVGIVIEALAETEELAEAVLGFARSTMLHFGFPGRLATAGNLAFPYSPSDFKVGEAYIFSIHHLLSLERPDEIFPVTFEEVRS</sequence>
<protein>
    <recommendedName>
        <fullName evidence="1">Acyclic terpene utilisation N-terminal domain-containing protein</fullName>
    </recommendedName>
</protein>
<keyword evidence="3" id="KW-1185">Reference proteome</keyword>
<accession>A0A0B7MC33</accession>
<evidence type="ECO:0000313" key="3">
    <source>
        <dbReference type="Proteomes" id="UP000046155"/>
    </source>
</evidence>
<dbReference type="InterPro" id="IPR010839">
    <property type="entry name" value="AtuA_N"/>
</dbReference>
<name>A0A0B7MC33_9FIRM</name>
<dbReference type="Pfam" id="PF07287">
    <property type="entry name" value="AtuA"/>
    <property type="match status" value="2"/>
</dbReference>
<gene>
    <name evidence="2" type="ORF">SSCH_1160012</name>
</gene>